<dbReference type="InterPro" id="IPR008926">
    <property type="entry name" value="RNR_R1-su_N"/>
</dbReference>
<dbReference type="EMBL" id="JAHLFG010000094">
    <property type="protein sequence ID" value="MBU3827514.1"/>
    <property type="molecule type" value="Genomic_DNA"/>
</dbReference>
<dbReference type="PANTHER" id="PTHR11573">
    <property type="entry name" value="RIBONUCLEOSIDE-DIPHOSPHATE REDUCTASE LARGE CHAIN"/>
    <property type="match status" value="1"/>
</dbReference>
<dbReference type="AlphaFoldDB" id="A0A9E2KP59"/>
<dbReference type="CDD" id="cd01679">
    <property type="entry name" value="RNR_I"/>
    <property type="match status" value="1"/>
</dbReference>
<dbReference type="SUPFAM" id="SSF51998">
    <property type="entry name" value="PFL-like glycyl radical enzymes"/>
    <property type="match status" value="1"/>
</dbReference>
<dbReference type="Proteomes" id="UP000824150">
    <property type="component" value="Unassembled WGS sequence"/>
</dbReference>
<dbReference type="InterPro" id="IPR000788">
    <property type="entry name" value="RNR_lg_C"/>
</dbReference>
<dbReference type="Pfam" id="PF02867">
    <property type="entry name" value="Ribonuc_red_lgC"/>
    <property type="match status" value="1"/>
</dbReference>
<dbReference type="InterPro" id="IPR013509">
    <property type="entry name" value="RNR_lsu_N"/>
</dbReference>
<evidence type="ECO:0000259" key="11">
    <source>
        <dbReference type="PROSITE" id="PS51161"/>
    </source>
</evidence>
<evidence type="ECO:0000313" key="13">
    <source>
        <dbReference type="Proteomes" id="UP000824150"/>
    </source>
</evidence>
<keyword evidence="7 10" id="KW-0215">Deoxyribonucleotide synthesis</keyword>
<dbReference type="SUPFAM" id="SSF48168">
    <property type="entry name" value="R1 subunit of ribonucleotide reductase, N-terminal domain"/>
    <property type="match status" value="1"/>
</dbReference>
<dbReference type="Pfam" id="PF00317">
    <property type="entry name" value="Ribonuc_red_lgN"/>
    <property type="match status" value="1"/>
</dbReference>
<evidence type="ECO:0000256" key="3">
    <source>
        <dbReference type="ARBA" id="ARBA00022533"/>
    </source>
</evidence>
<dbReference type="Gene3D" id="3.20.70.20">
    <property type="match status" value="1"/>
</dbReference>
<comment type="catalytic activity">
    <reaction evidence="8 10">
        <text>a 2'-deoxyribonucleoside 5'-diphosphate + [thioredoxin]-disulfide + H2O = a ribonucleoside 5'-diphosphate + [thioredoxin]-dithiol</text>
        <dbReference type="Rhea" id="RHEA:23252"/>
        <dbReference type="Rhea" id="RHEA-COMP:10698"/>
        <dbReference type="Rhea" id="RHEA-COMP:10700"/>
        <dbReference type="ChEBI" id="CHEBI:15377"/>
        <dbReference type="ChEBI" id="CHEBI:29950"/>
        <dbReference type="ChEBI" id="CHEBI:50058"/>
        <dbReference type="ChEBI" id="CHEBI:57930"/>
        <dbReference type="ChEBI" id="CHEBI:73316"/>
        <dbReference type="EC" id="1.17.4.1"/>
    </reaction>
</comment>
<dbReference type="PANTHER" id="PTHR11573:SF6">
    <property type="entry name" value="RIBONUCLEOSIDE-DIPHOSPHATE REDUCTASE LARGE SUBUNIT"/>
    <property type="match status" value="1"/>
</dbReference>
<keyword evidence="6 10" id="KW-0560">Oxidoreductase</keyword>
<dbReference type="EC" id="1.17.4.1" evidence="2 10"/>
<evidence type="ECO:0000256" key="9">
    <source>
        <dbReference type="PROSITE-ProRule" id="PRU00492"/>
    </source>
</evidence>
<dbReference type="NCBIfam" id="TIGR02506">
    <property type="entry name" value="NrdE_NrdA"/>
    <property type="match status" value="1"/>
</dbReference>
<dbReference type="GO" id="GO:0005524">
    <property type="term" value="F:ATP binding"/>
    <property type="evidence" value="ECO:0007669"/>
    <property type="project" value="UniProtKB-UniRule"/>
</dbReference>
<protein>
    <recommendedName>
        <fullName evidence="2 10">Ribonucleoside-diphosphate reductase</fullName>
        <ecNumber evidence="2 10">1.17.4.1</ecNumber>
    </recommendedName>
</protein>
<comment type="function">
    <text evidence="10">Provides the precursors necessary for DNA synthesis. Catalyzes the biosynthesis of deoxyribonucleotides from the corresponding ribonucleotides.</text>
</comment>
<organism evidence="12 13">
    <name type="scientific">Candidatus Anaerobiospirillum merdipullorum</name>
    <dbReference type="NCBI Taxonomy" id="2838450"/>
    <lineage>
        <taxon>Bacteria</taxon>
        <taxon>Pseudomonadati</taxon>
        <taxon>Pseudomonadota</taxon>
        <taxon>Gammaproteobacteria</taxon>
        <taxon>Aeromonadales</taxon>
        <taxon>Succinivibrionaceae</taxon>
        <taxon>Anaerobiospirillum</taxon>
    </lineage>
</organism>
<dbReference type="GO" id="GO:0009263">
    <property type="term" value="P:deoxyribonucleotide biosynthetic process"/>
    <property type="evidence" value="ECO:0007669"/>
    <property type="project" value="UniProtKB-KW"/>
</dbReference>
<dbReference type="PROSITE" id="PS00089">
    <property type="entry name" value="RIBORED_LARGE"/>
    <property type="match status" value="1"/>
</dbReference>
<dbReference type="InterPro" id="IPR039718">
    <property type="entry name" value="Rrm1"/>
</dbReference>
<evidence type="ECO:0000256" key="1">
    <source>
        <dbReference type="ARBA" id="ARBA00010406"/>
    </source>
</evidence>
<evidence type="ECO:0000256" key="10">
    <source>
        <dbReference type="RuleBase" id="RU003410"/>
    </source>
</evidence>
<comment type="caution">
    <text evidence="12">The sequence shown here is derived from an EMBL/GenBank/DDBJ whole genome shotgun (WGS) entry which is preliminary data.</text>
</comment>
<keyword evidence="5 9" id="KW-0067">ATP-binding</keyword>
<evidence type="ECO:0000313" key="12">
    <source>
        <dbReference type="EMBL" id="MBU3827514.1"/>
    </source>
</evidence>
<dbReference type="Pfam" id="PF03477">
    <property type="entry name" value="ATP-cone"/>
    <property type="match status" value="1"/>
</dbReference>
<feature type="domain" description="ATP-cone" evidence="11">
    <location>
        <begin position="1"/>
        <end position="91"/>
    </location>
</feature>
<accession>A0A9E2KP59</accession>
<evidence type="ECO:0000256" key="6">
    <source>
        <dbReference type="ARBA" id="ARBA00023002"/>
    </source>
</evidence>
<evidence type="ECO:0000256" key="5">
    <source>
        <dbReference type="ARBA" id="ARBA00022840"/>
    </source>
</evidence>
<gene>
    <name evidence="12" type="ORF">IAA31_08540</name>
</gene>
<reference evidence="12" key="2">
    <citation type="submission" date="2021-04" db="EMBL/GenBank/DDBJ databases">
        <authorList>
            <person name="Gilroy R."/>
        </authorList>
    </citation>
    <scope>NUCLEOTIDE SEQUENCE</scope>
    <source>
        <strain evidence="12">687</strain>
    </source>
</reference>
<reference evidence="12" key="1">
    <citation type="journal article" date="2021" name="PeerJ">
        <title>Extensive microbial diversity within the chicken gut microbiome revealed by metagenomics and culture.</title>
        <authorList>
            <person name="Gilroy R."/>
            <person name="Ravi A."/>
            <person name="Getino M."/>
            <person name="Pursley I."/>
            <person name="Horton D.L."/>
            <person name="Alikhan N.F."/>
            <person name="Baker D."/>
            <person name="Gharbi K."/>
            <person name="Hall N."/>
            <person name="Watson M."/>
            <person name="Adriaenssens E.M."/>
            <person name="Foster-Nyarko E."/>
            <person name="Jarju S."/>
            <person name="Secka A."/>
            <person name="Antonio M."/>
            <person name="Oren A."/>
            <person name="Chaudhuri R.R."/>
            <person name="La Ragione R."/>
            <person name="Hildebrand F."/>
            <person name="Pallen M.J."/>
        </authorList>
    </citation>
    <scope>NUCLEOTIDE SEQUENCE</scope>
    <source>
        <strain evidence="12">687</strain>
    </source>
</reference>
<evidence type="ECO:0000256" key="4">
    <source>
        <dbReference type="ARBA" id="ARBA00022741"/>
    </source>
</evidence>
<proteinExistence type="inferred from homology"/>
<keyword evidence="3" id="KW-0021">Allosteric enzyme</keyword>
<keyword evidence="4 9" id="KW-0547">Nucleotide-binding</keyword>
<dbReference type="InterPro" id="IPR005144">
    <property type="entry name" value="ATP-cone_dom"/>
</dbReference>
<comment type="similarity">
    <text evidence="1 10">Belongs to the ribonucleoside diphosphate reductase large chain family.</text>
</comment>
<evidence type="ECO:0000256" key="7">
    <source>
        <dbReference type="ARBA" id="ARBA00023116"/>
    </source>
</evidence>
<sequence length="840" mass="94705">MHIIKRSGALEEFAAPKISAALQKAFLSVHKPVDEPLIAALTAAVIAKIGTQDPISVEQVQDLVEEILMEAKYFKVAKSFILYREKRTQMRQTRKALCTAVSDSELLPILKRIEELYPEEQYHLDKLCTKFFSEVRQSASAEEKMSSLIKAAVELTTAQSPRYENIAALLYLHTLNARIRKTELSLGLTSFVDKLNYLADHELYGRYILESYSTEELNTAYSFIKPERDELFTYSGITLLAKRYLIATHEGALVERVQEFFLGIALHLAMTEAQAVRLQWVQRFYDMLSRLEVTMATPTLANARKPFYQLSSCFIDTVPDSLTGIYRSIDNFAQVSKFGGGMGLYLGKVRAMGSDIRGFKGAAGGVIRWIRLINDTAVAVDQLGVRQGACAVYLDLWHRDLPEFLQLRTNNGDERMKAHDIFPAICVPDYFYKEAERNLDGTWQLVCPHEVRQYMGFDLEDYFGKEWEERYLQCLAEPRITKRPILIKDLIRLILKSAVETGTPFIFNRDIVNAANPNAHLGHIYSSNLCTEIAQNMSPIHSGETEVKVDDNGQTAIIKVTYPGDFVVCNLASLVLGRLTDKDEAYISAVTAAAVRALDNVISLNFYPLPYAKLTNHKYRSIGLGVSGYHHLLAKRGIAWESEAHLELADKLFETINYAAIAASCDLAAEKGACATFEGSEWQSGEYFIKRGYTSEKWQELAQRVKAQGMRNAYLLAIAPTSSTSIIAGTTAGIDPVMNKFFYEEKKGNMLPRCAPELNAQTFWLYKSAHDLDQTWSIRAAGLRQRHIDQAQSMNLYITNDYTMRGVLSLYLLAWRCGVKTIYYVRSKSLEVKECVSCSA</sequence>
<dbReference type="InterPro" id="IPR013346">
    <property type="entry name" value="NrdE_NrdA_C"/>
</dbReference>
<dbReference type="GO" id="GO:0005971">
    <property type="term" value="C:ribonucleoside-diphosphate reductase complex"/>
    <property type="evidence" value="ECO:0007669"/>
    <property type="project" value="TreeGrafter"/>
</dbReference>
<evidence type="ECO:0000256" key="2">
    <source>
        <dbReference type="ARBA" id="ARBA00012274"/>
    </source>
</evidence>
<dbReference type="PROSITE" id="PS51161">
    <property type="entry name" value="ATP_CONE"/>
    <property type="match status" value="1"/>
</dbReference>
<evidence type="ECO:0000256" key="8">
    <source>
        <dbReference type="ARBA" id="ARBA00047754"/>
    </source>
</evidence>
<dbReference type="PRINTS" id="PR01183">
    <property type="entry name" value="RIBORDTASEM1"/>
</dbReference>
<dbReference type="GO" id="GO:0004748">
    <property type="term" value="F:ribonucleoside-diphosphate reductase activity, thioredoxin disulfide as acceptor"/>
    <property type="evidence" value="ECO:0007669"/>
    <property type="project" value="UniProtKB-EC"/>
</dbReference>
<name>A0A9E2KP59_9GAMM</name>